<evidence type="ECO:0000256" key="2">
    <source>
        <dbReference type="ARBA" id="ARBA00008335"/>
    </source>
</evidence>
<feature type="transmembrane region" description="Helical" evidence="6">
    <location>
        <begin position="287"/>
        <end position="309"/>
    </location>
</feature>
<comment type="caution">
    <text evidence="7">The sequence shown here is derived from an EMBL/GenBank/DDBJ whole genome shotgun (WGS) entry which is preliminary data.</text>
</comment>
<dbReference type="AlphaFoldDB" id="A0A0V1PRR3"/>
<reference evidence="7 8" key="1">
    <citation type="submission" date="2015-11" db="EMBL/GenBank/DDBJ databases">
        <title>The genome of Debaryomyces fabryi.</title>
        <authorList>
            <person name="Tafer H."/>
            <person name="Lopandic K."/>
        </authorList>
    </citation>
    <scope>NUCLEOTIDE SEQUENCE [LARGE SCALE GENOMIC DNA]</scope>
    <source>
        <strain evidence="7 8">CBS 789</strain>
    </source>
</reference>
<dbReference type="Proteomes" id="UP000054251">
    <property type="component" value="Unassembled WGS sequence"/>
</dbReference>
<comment type="subcellular location">
    <subcellularLocation>
        <location evidence="1">Membrane</location>
        <topology evidence="1">Multi-pass membrane protein</topology>
    </subcellularLocation>
</comment>
<dbReference type="GO" id="GO:0022857">
    <property type="term" value="F:transmembrane transporter activity"/>
    <property type="evidence" value="ECO:0007669"/>
    <property type="project" value="InterPro"/>
</dbReference>
<protein>
    <recommendedName>
        <fullName evidence="9">Major facilitator superfamily (MFS) profile domain-containing protein</fullName>
    </recommendedName>
</protein>
<feature type="transmembrane region" description="Helical" evidence="6">
    <location>
        <begin position="498"/>
        <end position="518"/>
    </location>
</feature>
<dbReference type="InterPro" id="IPR011701">
    <property type="entry name" value="MFS"/>
</dbReference>
<proteinExistence type="inferred from homology"/>
<feature type="transmembrane region" description="Helical" evidence="6">
    <location>
        <begin position="361"/>
        <end position="379"/>
    </location>
</feature>
<evidence type="ECO:0008006" key="9">
    <source>
        <dbReference type="Google" id="ProtNLM"/>
    </source>
</evidence>
<feature type="transmembrane region" description="Helical" evidence="6">
    <location>
        <begin position="245"/>
        <end position="266"/>
    </location>
</feature>
<dbReference type="GO" id="GO:0005886">
    <property type="term" value="C:plasma membrane"/>
    <property type="evidence" value="ECO:0007669"/>
    <property type="project" value="TreeGrafter"/>
</dbReference>
<dbReference type="EMBL" id="LMYN01000191">
    <property type="protein sequence ID" value="KRZ98931.1"/>
    <property type="molecule type" value="Genomic_DNA"/>
</dbReference>
<evidence type="ECO:0000256" key="3">
    <source>
        <dbReference type="ARBA" id="ARBA00022692"/>
    </source>
</evidence>
<keyword evidence="4 6" id="KW-1133">Transmembrane helix</keyword>
<feature type="transmembrane region" description="Helical" evidence="6">
    <location>
        <begin position="180"/>
        <end position="201"/>
    </location>
</feature>
<organism evidence="7 8">
    <name type="scientific">Debaryomyces fabryi</name>
    <dbReference type="NCBI Taxonomy" id="58627"/>
    <lineage>
        <taxon>Eukaryota</taxon>
        <taxon>Fungi</taxon>
        <taxon>Dikarya</taxon>
        <taxon>Ascomycota</taxon>
        <taxon>Saccharomycotina</taxon>
        <taxon>Pichiomycetes</taxon>
        <taxon>Debaryomycetaceae</taxon>
        <taxon>Debaryomyces</taxon>
    </lineage>
</organism>
<feature type="transmembrane region" description="Helical" evidence="6">
    <location>
        <begin position="459"/>
        <end position="477"/>
    </location>
</feature>
<evidence type="ECO:0000256" key="5">
    <source>
        <dbReference type="ARBA" id="ARBA00023136"/>
    </source>
</evidence>
<dbReference type="SUPFAM" id="SSF103473">
    <property type="entry name" value="MFS general substrate transporter"/>
    <property type="match status" value="2"/>
</dbReference>
<dbReference type="OrthoDB" id="4078873at2759"/>
<feature type="transmembrane region" description="Helical" evidence="6">
    <location>
        <begin position="329"/>
        <end position="349"/>
    </location>
</feature>
<dbReference type="PANTHER" id="PTHR23501:SF58">
    <property type="entry name" value="LOW AFFINITY HEME TRANSPORTER STR3"/>
    <property type="match status" value="1"/>
</dbReference>
<feature type="transmembrane region" description="Helical" evidence="6">
    <location>
        <begin position="404"/>
        <end position="424"/>
    </location>
</feature>
<feature type="transmembrane region" description="Helical" evidence="6">
    <location>
        <begin position="124"/>
        <end position="143"/>
    </location>
</feature>
<dbReference type="InterPro" id="IPR036259">
    <property type="entry name" value="MFS_trans_sf"/>
</dbReference>
<dbReference type="Gene3D" id="1.20.1250.20">
    <property type="entry name" value="MFS general substrate transporter like domains"/>
    <property type="match status" value="2"/>
</dbReference>
<dbReference type="GeneID" id="26842315"/>
<sequence>MSDRRISLNTENAITSTPSAMGTSVNNYTEADKTTEVKETNNESDSELNEIHLLNSNIETEYKKSRGVKRIENVKIMMSSAEHGKAITIAFCTCLLVIAWIGSLDSSTTPNYAIPAASNFSRHSMISTVDIATGIIGSVVLPILAKFSDITSRPICFGVSLLFYTVGTIIAASSTTISSYVAGSVLLAVGSNGTGFVKDIIVADLTSLKWRGLVNAIMTTPYLITVWFAGLIVDAVLKTNWRWGYGMFSIIMPVTVFPAIYVLYYFEHKAQKFVPKVEKVKVSVWKIVWDAAIEIDAFGLLLLGFGWALFLLPFSLYSYAENGWANPSIIAMLVVGPVLLVIYTVYEIFWAPFPSMPKRVLMNKTFITAVVINVIYMMADGIREQYLSTILWIAKDWSDQNWTYFNNTLTMSLCFFGVIAGITCRITHRYKYMQSFGILVRVISYCLPLRAQGTLADTASFVMCQVLMGFGSAYSTIGTQISSQASVPHQDLSLVMSLVLLWSTIGSAIGSAIAAPIWSSKMPAYFREFIPDTYTDEEVYGFYTDMSSLRAMHYDSDARQGAIKAFSYVAIYMFAPPVAMEFINFLLSFLQTNYYLGDTHNAIEDQDGKDPTDPDREKYVPQNTKEKIMYLLS</sequence>
<evidence type="ECO:0000256" key="6">
    <source>
        <dbReference type="SAM" id="Phobius"/>
    </source>
</evidence>
<feature type="transmembrane region" description="Helical" evidence="6">
    <location>
        <begin position="213"/>
        <end position="233"/>
    </location>
</feature>
<feature type="transmembrane region" description="Helical" evidence="6">
    <location>
        <begin position="565"/>
        <end position="587"/>
    </location>
</feature>
<gene>
    <name evidence="7" type="ORF">AC631_05306</name>
</gene>
<evidence type="ECO:0000313" key="8">
    <source>
        <dbReference type="Proteomes" id="UP000054251"/>
    </source>
</evidence>
<evidence type="ECO:0000256" key="4">
    <source>
        <dbReference type="ARBA" id="ARBA00022989"/>
    </source>
</evidence>
<feature type="transmembrane region" description="Helical" evidence="6">
    <location>
        <begin position="86"/>
        <end position="104"/>
    </location>
</feature>
<dbReference type="PANTHER" id="PTHR23501">
    <property type="entry name" value="MAJOR FACILITATOR SUPERFAMILY"/>
    <property type="match status" value="1"/>
</dbReference>
<evidence type="ECO:0000313" key="7">
    <source>
        <dbReference type="EMBL" id="KRZ98931.1"/>
    </source>
</evidence>
<comment type="similarity">
    <text evidence="2">Belongs to the major facilitator superfamily.</text>
</comment>
<name>A0A0V1PRR3_9ASCO</name>
<keyword evidence="8" id="KW-1185">Reference proteome</keyword>
<dbReference type="RefSeq" id="XP_015465034.1">
    <property type="nucleotide sequence ID" value="XM_015614135.1"/>
</dbReference>
<feature type="transmembrane region" description="Helical" evidence="6">
    <location>
        <begin position="155"/>
        <end position="174"/>
    </location>
</feature>
<dbReference type="Pfam" id="PF07690">
    <property type="entry name" value="MFS_1"/>
    <property type="match status" value="1"/>
</dbReference>
<keyword evidence="5 6" id="KW-0472">Membrane</keyword>
<accession>A0A0V1PRR3</accession>
<evidence type="ECO:0000256" key="1">
    <source>
        <dbReference type="ARBA" id="ARBA00004141"/>
    </source>
</evidence>
<keyword evidence="3 6" id="KW-0812">Transmembrane</keyword>